<feature type="chain" id="PRO_5003523505" description="CDP-diacylglycerol phosphatidylhydrolase" evidence="1">
    <location>
        <begin position="22"/>
        <end position="299"/>
    </location>
</feature>
<protein>
    <recommendedName>
        <fullName evidence="4">CDP-diacylglycerol phosphatidylhydrolase</fullName>
    </recommendedName>
</protein>
<dbReference type="HOGENOM" id="CLU_089710_0_0_1"/>
<dbReference type="VEuPathDB" id="FungiDB:TRIVIDRAFT_63787"/>
<dbReference type="Proteomes" id="UP000007115">
    <property type="component" value="Unassembled WGS sequence"/>
</dbReference>
<dbReference type="eggNOG" id="ENOG502SYHD">
    <property type="taxonomic scope" value="Eukaryota"/>
</dbReference>
<dbReference type="InterPro" id="IPR036265">
    <property type="entry name" value="HIT-like_sf"/>
</dbReference>
<keyword evidence="3" id="KW-1185">Reference proteome</keyword>
<dbReference type="GeneID" id="25796522"/>
<dbReference type="EMBL" id="ABDF02000002">
    <property type="protein sequence ID" value="EHK26486.1"/>
    <property type="molecule type" value="Genomic_DNA"/>
</dbReference>
<evidence type="ECO:0008006" key="4">
    <source>
        <dbReference type="Google" id="ProtNLM"/>
    </source>
</evidence>
<reference evidence="2 3" key="1">
    <citation type="journal article" date="2011" name="Genome Biol.">
        <title>Comparative genome sequence analysis underscores mycoparasitism as the ancestral life style of Trichoderma.</title>
        <authorList>
            <person name="Kubicek C.P."/>
            <person name="Herrera-Estrella A."/>
            <person name="Seidl-Seiboth V."/>
            <person name="Martinez D.A."/>
            <person name="Druzhinina I.S."/>
            <person name="Thon M."/>
            <person name="Zeilinger S."/>
            <person name="Casas-Flores S."/>
            <person name="Horwitz B.A."/>
            <person name="Mukherjee P.K."/>
            <person name="Mukherjee M."/>
            <person name="Kredics L."/>
            <person name="Alcaraz L.D."/>
            <person name="Aerts A."/>
            <person name="Antal Z."/>
            <person name="Atanasova L."/>
            <person name="Cervantes-Badillo M.G."/>
            <person name="Challacombe J."/>
            <person name="Chertkov O."/>
            <person name="McCluskey K."/>
            <person name="Coulpier F."/>
            <person name="Deshpande N."/>
            <person name="von Doehren H."/>
            <person name="Ebbole D.J."/>
            <person name="Esquivel-Naranjo E.U."/>
            <person name="Fekete E."/>
            <person name="Flipphi M."/>
            <person name="Glaser F."/>
            <person name="Gomez-Rodriguez E.Y."/>
            <person name="Gruber S."/>
            <person name="Han C."/>
            <person name="Henrissat B."/>
            <person name="Hermosa R."/>
            <person name="Hernandez-Onate M."/>
            <person name="Karaffa L."/>
            <person name="Kosti I."/>
            <person name="Le Crom S."/>
            <person name="Lindquist E."/>
            <person name="Lucas S."/>
            <person name="Luebeck M."/>
            <person name="Luebeck P.S."/>
            <person name="Margeot A."/>
            <person name="Metz B."/>
            <person name="Misra M."/>
            <person name="Nevalainen H."/>
            <person name="Omann M."/>
            <person name="Packer N."/>
            <person name="Perrone G."/>
            <person name="Uresti-Rivera E.E."/>
            <person name="Salamov A."/>
            <person name="Schmoll M."/>
            <person name="Seiboth B."/>
            <person name="Shapiro H."/>
            <person name="Sukno S."/>
            <person name="Tamayo-Ramos J.A."/>
            <person name="Tisch D."/>
            <person name="Wiest A."/>
            <person name="Wilkinson H.H."/>
            <person name="Zhang M."/>
            <person name="Coutinho P.M."/>
            <person name="Kenerley C.M."/>
            <person name="Monte E."/>
            <person name="Baker S.E."/>
            <person name="Grigoriev I.V."/>
        </authorList>
    </citation>
    <scope>NUCLEOTIDE SEQUENCE [LARGE SCALE GENOMIC DNA]</scope>
    <source>
        <strain evidence="3">Gv29-8 / FGSC 10586</strain>
    </source>
</reference>
<gene>
    <name evidence="2" type="ORF">TRIVIDRAFT_63787</name>
</gene>
<evidence type="ECO:0000313" key="2">
    <source>
        <dbReference type="EMBL" id="EHK26486.1"/>
    </source>
</evidence>
<sequence>MTQLIKSVLVLLAASVSLIQAQAPGKPSPSPSPKPPPPPCLIKDIRQMDVSGCTCEPHSSKCDKTGCMTCKANIENRHTKHCAVGCTDDDKECQGCGLWFSTLCNCLKYQDCKHTGTITPHGDSIFVLTNNGEQLITTTDLLPGILEARNATRYEPGWRFAQEHYNRANQALALNSVRSRTHEQFHIHVCNRPNSTDPRILDILDNIPKSQHIYGKDLKKVGNHDDLYCRTIEKGQTPIVYDFVTAIDAILDDKTLNEVGKICHGFAGAGIIQDSHGNVWACVTGNREGPLFRFCEGQK</sequence>
<accession>G9MG36</accession>
<feature type="signal peptide" evidence="1">
    <location>
        <begin position="1"/>
        <end position="21"/>
    </location>
</feature>
<dbReference type="InParanoid" id="G9MG36"/>
<organism evidence="2 3">
    <name type="scientific">Hypocrea virens (strain Gv29-8 / FGSC 10586)</name>
    <name type="common">Gliocladium virens</name>
    <name type="synonym">Trichoderma virens</name>
    <dbReference type="NCBI Taxonomy" id="413071"/>
    <lineage>
        <taxon>Eukaryota</taxon>
        <taxon>Fungi</taxon>
        <taxon>Dikarya</taxon>
        <taxon>Ascomycota</taxon>
        <taxon>Pezizomycotina</taxon>
        <taxon>Sordariomycetes</taxon>
        <taxon>Hypocreomycetidae</taxon>
        <taxon>Hypocreales</taxon>
        <taxon>Hypocreaceae</taxon>
        <taxon>Trichoderma</taxon>
    </lineage>
</organism>
<dbReference type="SUPFAM" id="SSF54197">
    <property type="entry name" value="HIT-like"/>
    <property type="match status" value="1"/>
</dbReference>
<dbReference type="RefSeq" id="XP_013960691.1">
    <property type="nucleotide sequence ID" value="XM_014105216.1"/>
</dbReference>
<name>G9MG36_HYPVG</name>
<keyword evidence="1" id="KW-0732">Signal</keyword>
<dbReference type="OrthoDB" id="4932058at2759"/>
<dbReference type="OMA" id="RTHEQFH"/>
<evidence type="ECO:0000256" key="1">
    <source>
        <dbReference type="SAM" id="SignalP"/>
    </source>
</evidence>
<proteinExistence type="predicted"/>
<evidence type="ECO:0000313" key="3">
    <source>
        <dbReference type="Proteomes" id="UP000007115"/>
    </source>
</evidence>
<comment type="caution">
    <text evidence="2">The sequence shown here is derived from an EMBL/GenBank/DDBJ whole genome shotgun (WGS) entry which is preliminary data.</text>
</comment>
<dbReference type="AlphaFoldDB" id="G9MG36"/>